<organism evidence="9 10">
    <name type="scientific">Petrolisthes cinctipes</name>
    <name type="common">Flat porcelain crab</name>
    <dbReference type="NCBI Taxonomy" id="88211"/>
    <lineage>
        <taxon>Eukaryota</taxon>
        <taxon>Metazoa</taxon>
        <taxon>Ecdysozoa</taxon>
        <taxon>Arthropoda</taxon>
        <taxon>Crustacea</taxon>
        <taxon>Multicrustacea</taxon>
        <taxon>Malacostraca</taxon>
        <taxon>Eumalacostraca</taxon>
        <taxon>Eucarida</taxon>
        <taxon>Decapoda</taxon>
        <taxon>Pleocyemata</taxon>
        <taxon>Anomura</taxon>
        <taxon>Galatheoidea</taxon>
        <taxon>Porcellanidae</taxon>
        <taxon>Petrolisthes</taxon>
    </lineage>
</organism>
<comment type="subcellular location">
    <subcellularLocation>
        <location evidence="1">Cell membrane</location>
        <topology evidence="1">Multi-pass membrane protein</topology>
    </subcellularLocation>
</comment>
<evidence type="ECO:0000313" key="9">
    <source>
        <dbReference type="EMBL" id="KAK3851058.1"/>
    </source>
</evidence>
<keyword evidence="5 8" id="KW-1133">Transmembrane helix</keyword>
<dbReference type="EMBL" id="JAWQEG010008069">
    <property type="protein sequence ID" value="KAK3851058.1"/>
    <property type="molecule type" value="Genomic_DNA"/>
</dbReference>
<evidence type="ECO:0000256" key="2">
    <source>
        <dbReference type="ARBA" id="ARBA00005914"/>
    </source>
</evidence>
<keyword evidence="6 8" id="KW-0472">Membrane</keyword>
<keyword evidence="3" id="KW-1003">Cell membrane</keyword>
<dbReference type="Gene3D" id="1.10.3430.10">
    <property type="entry name" value="Ammonium transporter AmtB like domains"/>
    <property type="match status" value="1"/>
</dbReference>
<gene>
    <name evidence="9" type="ORF">Pcinc_042267</name>
</gene>
<proteinExistence type="inferred from homology"/>
<keyword evidence="4 8" id="KW-0812">Transmembrane</keyword>
<dbReference type="InterPro" id="IPR004937">
    <property type="entry name" value="Urea_transporter"/>
</dbReference>
<comment type="catalytic activity">
    <reaction evidence="7">
        <text>urea(in) = urea(out)</text>
        <dbReference type="Rhea" id="RHEA:32799"/>
        <dbReference type="ChEBI" id="CHEBI:16199"/>
    </reaction>
</comment>
<evidence type="ECO:0000256" key="3">
    <source>
        <dbReference type="ARBA" id="ARBA00022475"/>
    </source>
</evidence>
<protein>
    <submittedName>
        <fullName evidence="9">Uncharacterized protein</fullName>
    </submittedName>
</protein>
<dbReference type="Pfam" id="PF03253">
    <property type="entry name" value="UT"/>
    <property type="match status" value="1"/>
</dbReference>
<feature type="transmembrane region" description="Helical" evidence="8">
    <location>
        <begin position="139"/>
        <end position="160"/>
    </location>
</feature>
<dbReference type="InterPro" id="IPR029020">
    <property type="entry name" value="Ammonium/urea_transptr"/>
</dbReference>
<name>A0AAE1BIC5_PETCI</name>
<evidence type="ECO:0000256" key="4">
    <source>
        <dbReference type="ARBA" id="ARBA00022692"/>
    </source>
</evidence>
<dbReference type="GO" id="GO:0015204">
    <property type="term" value="F:urea transmembrane transporter activity"/>
    <property type="evidence" value="ECO:0007669"/>
    <property type="project" value="InterPro"/>
</dbReference>
<dbReference type="AlphaFoldDB" id="A0AAE1BIC5"/>
<dbReference type="PANTHER" id="PTHR10464">
    <property type="entry name" value="UREA TRANSPORTER"/>
    <property type="match status" value="1"/>
</dbReference>
<dbReference type="PANTHER" id="PTHR10464:SF4">
    <property type="entry name" value="UREA TRANSPORTER"/>
    <property type="match status" value="1"/>
</dbReference>
<comment type="caution">
    <text evidence="9">The sequence shown here is derived from an EMBL/GenBank/DDBJ whole genome shotgun (WGS) entry which is preliminary data.</text>
</comment>
<keyword evidence="10" id="KW-1185">Reference proteome</keyword>
<evidence type="ECO:0000256" key="5">
    <source>
        <dbReference type="ARBA" id="ARBA00022989"/>
    </source>
</evidence>
<evidence type="ECO:0000256" key="6">
    <source>
        <dbReference type="ARBA" id="ARBA00023136"/>
    </source>
</evidence>
<reference evidence="9" key="1">
    <citation type="submission" date="2023-10" db="EMBL/GenBank/DDBJ databases">
        <title>Genome assemblies of two species of porcelain crab, Petrolisthes cinctipes and Petrolisthes manimaculis (Anomura: Porcellanidae).</title>
        <authorList>
            <person name="Angst P."/>
        </authorList>
    </citation>
    <scope>NUCLEOTIDE SEQUENCE</scope>
    <source>
        <strain evidence="9">PB745_01</strain>
        <tissue evidence="9">Gill</tissue>
    </source>
</reference>
<sequence>LLRLIPLLYLPHPTQVLNFPDEVISAGLTNFSPVLVGTVIRPSSQSSSMPALRPCVALSPRHVSLQIPAYTLPFNVATSITFLCMRAAGYALPAPEAATASNDTSLLQEEEQVEWDRVLMGTLLSVGQVWAVESTACSVLILVGAFLCSPILALACFLGAQ</sequence>
<accession>A0AAE1BIC5</accession>
<dbReference type="Proteomes" id="UP001286313">
    <property type="component" value="Unassembled WGS sequence"/>
</dbReference>
<dbReference type="GO" id="GO:0005886">
    <property type="term" value="C:plasma membrane"/>
    <property type="evidence" value="ECO:0007669"/>
    <property type="project" value="UniProtKB-SubCell"/>
</dbReference>
<evidence type="ECO:0000313" key="10">
    <source>
        <dbReference type="Proteomes" id="UP001286313"/>
    </source>
</evidence>
<evidence type="ECO:0000256" key="1">
    <source>
        <dbReference type="ARBA" id="ARBA00004651"/>
    </source>
</evidence>
<evidence type="ECO:0000256" key="7">
    <source>
        <dbReference type="ARBA" id="ARBA00033993"/>
    </source>
</evidence>
<comment type="similarity">
    <text evidence="2">Belongs to the urea transporter family.</text>
</comment>
<evidence type="ECO:0000256" key="8">
    <source>
        <dbReference type="SAM" id="Phobius"/>
    </source>
</evidence>
<feature type="non-terminal residue" evidence="9">
    <location>
        <position position="161"/>
    </location>
</feature>